<feature type="transmembrane region" description="Helical" evidence="1">
    <location>
        <begin position="54"/>
        <end position="79"/>
    </location>
</feature>
<accession>A0A840ITL3</accession>
<organism evidence="2 3">
    <name type="scientific">Amycolatopsis jiangsuensis</name>
    <dbReference type="NCBI Taxonomy" id="1181879"/>
    <lineage>
        <taxon>Bacteria</taxon>
        <taxon>Bacillati</taxon>
        <taxon>Actinomycetota</taxon>
        <taxon>Actinomycetes</taxon>
        <taxon>Pseudonocardiales</taxon>
        <taxon>Pseudonocardiaceae</taxon>
        <taxon>Amycolatopsis</taxon>
    </lineage>
</organism>
<feature type="transmembrane region" description="Helical" evidence="1">
    <location>
        <begin position="91"/>
        <end position="112"/>
    </location>
</feature>
<protein>
    <submittedName>
        <fullName evidence="2">ABC-type Na+ efflux pump permease subunit</fullName>
    </submittedName>
</protein>
<dbReference type="Proteomes" id="UP000581769">
    <property type="component" value="Unassembled WGS sequence"/>
</dbReference>
<comment type="caution">
    <text evidence="2">The sequence shown here is derived from an EMBL/GenBank/DDBJ whole genome shotgun (WGS) entry which is preliminary data.</text>
</comment>
<name>A0A840ITL3_9PSEU</name>
<gene>
    <name evidence="2" type="ORF">BJY18_002047</name>
</gene>
<sequence>MTEPDEQPRRGLGVAAVAVAAVSFVLALCTWMAWLLVRPKLLTQPVYPIVTQVFLLVLGALWFVVLPAGVLAVVLGLTGGGRRRGGDLARAGALLGALTFVVALAGAVTFTVDPMGGGQPHRLGGTYGSYFGR</sequence>
<dbReference type="AlphaFoldDB" id="A0A840ITL3"/>
<feature type="transmembrane region" description="Helical" evidence="1">
    <location>
        <begin position="12"/>
        <end position="34"/>
    </location>
</feature>
<proteinExistence type="predicted"/>
<keyword evidence="1" id="KW-0812">Transmembrane</keyword>
<evidence type="ECO:0000313" key="2">
    <source>
        <dbReference type="EMBL" id="MBB4684562.1"/>
    </source>
</evidence>
<evidence type="ECO:0000313" key="3">
    <source>
        <dbReference type="Proteomes" id="UP000581769"/>
    </source>
</evidence>
<reference evidence="2 3" key="1">
    <citation type="submission" date="2020-08" db="EMBL/GenBank/DDBJ databases">
        <title>Sequencing the genomes of 1000 actinobacteria strains.</title>
        <authorList>
            <person name="Klenk H.-P."/>
        </authorList>
    </citation>
    <scope>NUCLEOTIDE SEQUENCE [LARGE SCALE GENOMIC DNA]</scope>
    <source>
        <strain evidence="2 3">DSM 45859</strain>
    </source>
</reference>
<dbReference type="RefSeq" id="WP_184779718.1">
    <property type="nucleotide sequence ID" value="NZ_JACHMG010000001.1"/>
</dbReference>
<evidence type="ECO:0000256" key="1">
    <source>
        <dbReference type="SAM" id="Phobius"/>
    </source>
</evidence>
<keyword evidence="1" id="KW-0472">Membrane</keyword>
<keyword evidence="3" id="KW-1185">Reference proteome</keyword>
<keyword evidence="1" id="KW-1133">Transmembrane helix</keyword>
<dbReference type="EMBL" id="JACHMG010000001">
    <property type="protein sequence ID" value="MBB4684562.1"/>
    <property type="molecule type" value="Genomic_DNA"/>
</dbReference>